<sequence length="391" mass="42190">MKVTKINCFILLGMMLSSIVIYAQCPTINQINEGDGAPEYTYIVTGDDCDVENGGNTITQGYNDGVESLLTIASDASLTINEDFEVYDSVKVYGTLIVNGDMTVASRDGASGVLYVAPGGSVTVNGDYTNGGEDAVLIIIPLDEGDPGNTNVEGEMTVNGTYTNNDGGTTTVADGGTMQTDSWDQEGGDVYVSGGDGVDCATGCCGSGCAALPVTLVGFSVDQDGGDAILRWSTAQELNNDYFIIQKKRIDEESFRDLARVVGAGTVNHQMEYEYVDFDFEQDSYYRLVQVDYDGQSKKFRTLYLSNDLAHKGAKMLIYPNPSSGAFHLKGETSLSMRVIDMSGTIIYEDPHVSTTHAETNLNHAIADRSGSFFVTFYDQNDAYTQTIIKH</sequence>
<protein>
    <submittedName>
        <fullName evidence="2">Por secretion system C-terminal sorting domain-containing protein</fullName>
    </submittedName>
</protein>
<proteinExistence type="predicted"/>
<evidence type="ECO:0000313" key="3">
    <source>
        <dbReference type="Proteomes" id="UP000184474"/>
    </source>
</evidence>
<dbReference type="STRING" id="156994.SAMN04488028_1087"/>
<name>A0A1M6UVJ1_REIAG</name>
<evidence type="ECO:0000313" key="2">
    <source>
        <dbReference type="EMBL" id="SHK73066.1"/>
    </source>
</evidence>
<accession>A0A1M6UVJ1</accession>
<gene>
    <name evidence="2" type="ORF">SAMN04488028_1087</name>
</gene>
<dbReference type="AlphaFoldDB" id="A0A1M6UVJ1"/>
<dbReference type="Proteomes" id="UP000184474">
    <property type="component" value="Unassembled WGS sequence"/>
</dbReference>
<dbReference type="InterPro" id="IPR026444">
    <property type="entry name" value="Secre_tail"/>
</dbReference>
<organism evidence="2 3">
    <name type="scientific">Reichenbachiella agariperforans</name>
    <dbReference type="NCBI Taxonomy" id="156994"/>
    <lineage>
        <taxon>Bacteria</taxon>
        <taxon>Pseudomonadati</taxon>
        <taxon>Bacteroidota</taxon>
        <taxon>Cytophagia</taxon>
        <taxon>Cytophagales</taxon>
        <taxon>Reichenbachiellaceae</taxon>
        <taxon>Reichenbachiella</taxon>
    </lineage>
</organism>
<feature type="signal peptide" evidence="1">
    <location>
        <begin position="1"/>
        <end position="23"/>
    </location>
</feature>
<keyword evidence="1" id="KW-0732">Signal</keyword>
<dbReference type="EMBL" id="FRAA01000008">
    <property type="protein sequence ID" value="SHK73066.1"/>
    <property type="molecule type" value="Genomic_DNA"/>
</dbReference>
<feature type="chain" id="PRO_5012997418" evidence="1">
    <location>
        <begin position="24"/>
        <end position="391"/>
    </location>
</feature>
<keyword evidence="3" id="KW-1185">Reference proteome</keyword>
<dbReference type="NCBIfam" id="TIGR04183">
    <property type="entry name" value="Por_Secre_tail"/>
    <property type="match status" value="1"/>
</dbReference>
<evidence type="ECO:0000256" key="1">
    <source>
        <dbReference type="SAM" id="SignalP"/>
    </source>
</evidence>
<reference evidence="3" key="1">
    <citation type="submission" date="2016-11" db="EMBL/GenBank/DDBJ databases">
        <authorList>
            <person name="Varghese N."/>
            <person name="Submissions S."/>
        </authorList>
    </citation>
    <scope>NUCLEOTIDE SEQUENCE [LARGE SCALE GENOMIC DNA]</scope>
    <source>
        <strain evidence="3">DSM 26134</strain>
    </source>
</reference>
<dbReference type="RefSeq" id="WP_073124517.1">
    <property type="nucleotide sequence ID" value="NZ_FRAA01000008.1"/>
</dbReference>